<protein>
    <submittedName>
        <fullName evidence="2">Restriction of telomere capping protein 5</fullName>
    </submittedName>
</protein>
<sequence length="578" mass="65317">MGQSHSTKPGDQKHLSVNSLSATTTHARHSHIVRPRSGYYSVKRKLKRIELYSLHQVFDDLKTTVSDNFECIEAKRFFDHLDLPAAIEPAGVLLFKFFSYLASYPNCAIVGAVPLTLDAFITAFVLATGKMDQEEDGPPFDDLFFESLAIPPPPCDTHEVSASEIEEQKEEVEVKVATTSGLSLADLGIKFDDFDLEENDTKPTDDDDGGLKISCHDLIDFFVLLLWIAEMEKEDNLIAKKEELDCRRIRASAERLVASIPSYNLSNSDNDNLPCVSAQQFFTWKNRNAPHLFKTFQSFIYSRFGMCSQHSLSAVSDIVLFEATVSTPDVSDILDRTYCLLLSWCLPENCLQSKEWHRLYSSSKDGFSMNRFESHVFKYPGPTLLLIHADITNADVAIDSYDVSTTVVIGALVSQPWKTSKQYWGDEACFLFELSPTFEVFRPTKRNNQYVYCRDDFGIGFGGTSSLAHPPTKEMSSLAITMDNTLQKGYYAQTLYPPLPTFESSAKRKSFAYSFETINVEVFGLGNNKARALQEKEWAFEKREALRRAGLNIRQSDNSIDKELLKMAGIIDENREER</sequence>
<dbReference type="AlphaFoldDB" id="A0A8H7BFX4"/>
<reference evidence="2" key="1">
    <citation type="submission" date="2020-01" db="EMBL/GenBank/DDBJ databases">
        <title>Genome Sequencing of Three Apophysomyces-Like Fungal Strains Confirms a Novel Fungal Genus in the Mucoromycota with divergent Burkholderia-like Endosymbiotic Bacteria.</title>
        <authorList>
            <person name="Stajich J.E."/>
            <person name="Macias A.M."/>
            <person name="Carter-House D."/>
            <person name="Lovett B."/>
            <person name="Kasson L.R."/>
            <person name="Berry K."/>
            <person name="Grigoriev I."/>
            <person name="Chang Y."/>
            <person name="Spatafora J."/>
            <person name="Kasson M.T."/>
        </authorList>
    </citation>
    <scope>NUCLEOTIDE SEQUENCE</scope>
    <source>
        <strain evidence="2">NRRL A-21654</strain>
    </source>
</reference>
<dbReference type="PANTHER" id="PTHR23354">
    <property type="entry name" value="NUCLEOLAR PROTEIN 7/ESTROGEN RECEPTOR COACTIVATOR-RELATED"/>
    <property type="match status" value="1"/>
</dbReference>
<dbReference type="OrthoDB" id="289228at2759"/>
<evidence type="ECO:0000313" key="2">
    <source>
        <dbReference type="EMBL" id="KAF7722439.1"/>
    </source>
</evidence>
<dbReference type="InterPro" id="IPR006571">
    <property type="entry name" value="TLDc_dom"/>
</dbReference>
<feature type="domain" description="TLDc" evidence="1">
    <location>
        <begin position="332"/>
        <end position="526"/>
    </location>
</feature>
<organism evidence="2 3">
    <name type="scientific">Apophysomyces ossiformis</name>
    <dbReference type="NCBI Taxonomy" id="679940"/>
    <lineage>
        <taxon>Eukaryota</taxon>
        <taxon>Fungi</taxon>
        <taxon>Fungi incertae sedis</taxon>
        <taxon>Mucoromycota</taxon>
        <taxon>Mucoromycotina</taxon>
        <taxon>Mucoromycetes</taxon>
        <taxon>Mucorales</taxon>
        <taxon>Mucorineae</taxon>
        <taxon>Mucoraceae</taxon>
        <taxon>Apophysomyces</taxon>
    </lineage>
</organism>
<name>A0A8H7BFX4_9FUNG</name>
<proteinExistence type="predicted"/>
<dbReference type="SMART" id="SM00584">
    <property type="entry name" value="TLDc"/>
    <property type="match status" value="1"/>
</dbReference>
<evidence type="ECO:0000313" key="3">
    <source>
        <dbReference type="Proteomes" id="UP000605846"/>
    </source>
</evidence>
<dbReference type="EMBL" id="JABAYA010000195">
    <property type="protein sequence ID" value="KAF7722439.1"/>
    <property type="molecule type" value="Genomic_DNA"/>
</dbReference>
<dbReference type="PROSITE" id="PS51886">
    <property type="entry name" value="TLDC"/>
    <property type="match status" value="1"/>
</dbReference>
<comment type="caution">
    <text evidence="2">The sequence shown here is derived from an EMBL/GenBank/DDBJ whole genome shotgun (WGS) entry which is preliminary data.</text>
</comment>
<accession>A0A8H7BFX4</accession>
<keyword evidence="3" id="KW-1185">Reference proteome</keyword>
<dbReference type="Proteomes" id="UP000605846">
    <property type="component" value="Unassembled WGS sequence"/>
</dbReference>
<dbReference type="Pfam" id="PF07534">
    <property type="entry name" value="TLD"/>
    <property type="match status" value="1"/>
</dbReference>
<evidence type="ECO:0000259" key="1">
    <source>
        <dbReference type="PROSITE" id="PS51886"/>
    </source>
</evidence>
<gene>
    <name evidence="2" type="primary">RTC5</name>
    <name evidence="2" type="ORF">EC973_003141</name>
</gene>